<proteinExistence type="predicted"/>
<dbReference type="STRING" id="930990.A0A067MN03"/>
<dbReference type="PANTHER" id="PTHR24171">
    <property type="entry name" value="ANKYRIN REPEAT DOMAIN-CONTAINING PROTEIN 39-RELATED"/>
    <property type="match status" value="1"/>
</dbReference>
<dbReference type="OrthoDB" id="366390at2759"/>
<keyword evidence="1" id="KW-0677">Repeat</keyword>
<feature type="non-terminal residue" evidence="4">
    <location>
        <position position="1"/>
    </location>
</feature>
<feature type="repeat" description="ANK" evidence="3">
    <location>
        <begin position="112"/>
        <end position="148"/>
    </location>
</feature>
<dbReference type="Proteomes" id="UP000027195">
    <property type="component" value="Unassembled WGS sequence"/>
</dbReference>
<accession>A0A067MN03</accession>
<feature type="repeat" description="ANK" evidence="3">
    <location>
        <begin position="149"/>
        <end position="174"/>
    </location>
</feature>
<keyword evidence="5" id="KW-1185">Reference proteome</keyword>
<keyword evidence="2 3" id="KW-0040">ANK repeat</keyword>
<dbReference type="Pfam" id="PF12796">
    <property type="entry name" value="Ank_2"/>
    <property type="match status" value="1"/>
</dbReference>
<gene>
    <name evidence="4" type="ORF">BOTBODRAFT_83876</name>
</gene>
<evidence type="ECO:0000313" key="5">
    <source>
        <dbReference type="Proteomes" id="UP000027195"/>
    </source>
</evidence>
<organism evidence="4 5">
    <name type="scientific">Botryobasidium botryosum (strain FD-172 SS1)</name>
    <dbReference type="NCBI Taxonomy" id="930990"/>
    <lineage>
        <taxon>Eukaryota</taxon>
        <taxon>Fungi</taxon>
        <taxon>Dikarya</taxon>
        <taxon>Basidiomycota</taxon>
        <taxon>Agaricomycotina</taxon>
        <taxon>Agaricomycetes</taxon>
        <taxon>Cantharellales</taxon>
        <taxon>Botryobasidiaceae</taxon>
        <taxon>Botryobasidium</taxon>
    </lineage>
</organism>
<dbReference type="SMART" id="SM00248">
    <property type="entry name" value="ANK"/>
    <property type="match status" value="5"/>
</dbReference>
<evidence type="ECO:0000313" key="4">
    <source>
        <dbReference type="EMBL" id="KDQ17153.1"/>
    </source>
</evidence>
<feature type="repeat" description="ANK" evidence="3">
    <location>
        <begin position="79"/>
        <end position="111"/>
    </location>
</feature>
<dbReference type="SUPFAM" id="SSF48403">
    <property type="entry name" value="Ankyrin repeat"/>
    <property type="match status" value="1"/>
</dbReference>
<dbReference type="HOGENOM" id="CLU_000134_18_1_1"/>
<feature type="non-terminal residue" evidence="4">
    <location>
        <position position="174"/>
    </location>
</feature>
<dbReference type="InterPro" id="IPR036770">
    <property type="entry name" value="Ankyrin_rpt-contain_sf"/>
</dbReference>
<dbReference type="PANTHER" id="PTHR24171:SF9">
    <property type="entry name" value="ANKYRIN REPEAT DOMAIN-CONTAINING PROTEIN 39"/>
    <property type="match status" value="1"/>
</dbReference>
<reference evidence="5" key="1">
    <citation type="journal article" date="2014" name="Proc. Natl. Acad. Sci. U.S.A.">
        <title>Extensive sampling of basidiomycete genomes demonstrates inadequacy of the white-rot/brown-rot paradigm for wood decay fungi.</title>
        <authorList>
            <person name="Riley R."/>
            <person name="Salamov A.A."/>
            <person name="Brown D.W."/>
            <person name="Nagy L.G."/>
            <person name="Floudas D."/>
            <person name="Held B.W."/>
            <person name="Levasseur A."/>
            <person name="Lombard V."/>
            <person name="Morin E."/>
            <person name="Otillar R."/>
            <person name="Lindquist E.A."/>
            <person name="Sun H."/>
            <person name="LaButti K.M."/>
            <person name="Schmutz J."/>
            <person name="Jabbour D."/>
            <person name="Luo H."/>
            <person name="Baker S.E."/>
            <person name="Pisabarro A.G."/>
            <person name="Walton J.D."/>
            <person name="Blanchette R.A."/>
            <person name="Henrissat B."/>
            <person name="Martin F."/>
            <person name="Cullen D."/>
            <person name="Hibbett D.S."/>
            <person name="Grigoriev I.V."/>
        </authorList>
    </citation>
    <scope>NUCLEOTIDE SEQUENCE [LARGE SCALE GENOMIC DNA]</scope>
    <source>
        <strain evidence="5">FD-172 SS1</strain>
    </source>
</reference>
<dbReference type="InterPro" id="IPR002110">
    <property type="entry name" value="Ankyrin_rpt"/>
</dbReference>
<name>A0A067MN03_BOTB1</name>
<dbReference type="Gene3D" id="1.25.40.20">
    <property type="entry name" value="Ankyrin repeat-containing domain"/>
    <property type="match status" value="2"/>
</dbReference>
<evidence type="ECO:0000256" key="2">
    <source>
        <dbReference type="ARBA" id="ARBA00023043"/>
    </source>
</evidence>
<evidence type="ECO:0000256" key="3">
    <source>
        <dbReference type="PROSITE-ProRule" id="PRU00023"/>
    </source>
</evidence>
<dbReference type="EMBL" id="KL198024">
    <property type="protein sequence ID" value="KDQ17153.1"/>
    <property type="molecule type" value="Genomic_DNA"/>
</dbReference>
<dbReference type="InParanoid" id="A0A067MN03"/>
<sequence>LSYRDDFDNGSSLFYRAAWLGSPSAVLALLNAGADPNYRGAQGLRPLHFASELVDKPGGIDAIAALIRKGADVNAKNDFGQTALAAAAANGSAPAIQLLLDHRADPLIYDQDGYGPLHYAFTLMAHPDGANAVGALIQAGADVNAVGKDGVTPLLRAAFRGSPTAVQLLLRARA</sequence>
<dbReference type="PROSITE" id="PS50297">
    <property type="entry name" value="ANK_REP_REGION"/>
    <property type="match status" value="2"/>
</dbReference>
<protein>
    <submittedName>
        <fullName evidence="4">Uncharacterized protein</fullName>
    </submittedName>
</protein>
<dbReference type="AlphaFoldDB" id="A0A067MN03"/>
<dbReference type="PROSITE" id="PS50088">
    <property type="entry name" value="ANK_REPEAT"/>
    <property type="match status" value="4"/>
</dbReference>
<evidence type="ECO:0000256" key="1">
    <source>
        <dbReference type="ARBA" id="ARBA00022737"/>
    </source>
</evidence>
<feature type="repeat" description="ANK" evidence="3">
    <location>
        <begin position="42"/>
        <end position="78"/>
    </location>
</feature>